<proteinExistence type="predicted"/>
<comment type="caution">
    <text evidence="1">The sequence shown here is derived from an EMBL/GenBank/DDBJ whole genome shotgun (WGS) entry which is preliminary data.</text>
</comment>
<name>A0A9D4V1G6_ADICA</name>
<evidence type="ECO:0000313" key="2">
    <source>
        <dbReference type="Proteomes" id="UP000886520"/>
    </source>
</evidence>
<protein>
    <submittedName>
        <fullName evidence="1">Uncharacterized protein</fullName>
    </submittedName>
</protein>
<dbReference type="EMBL" id="JABFUD020000007">
    <property type="protein sequence ID" value="KAI5077839.1"/>
    <property type="molecule type" value="Genomic_DNA"/>
</dbReference>
<evidence type="ECO:0000313" key="1">
    <source>
        <dbReference type="EMBL" id="KAI5077839.1"/>
    </source>
</evidence>
<keyword evidence="2" id="KW-1185">Reference proteome</keyword>
<dbReference type="Proteomes" id="UP000886520">
    <property type="component" value="Chromosome 7"/>
</dbReference>
<dbReference type="AlphaFoldDB" id="A0A9D4V1G6"/>
<sequence>MTMILAINNKPSAGGFKKPPKINGYWDANKSSEARWPTLHCLAQEIEKGADSVEGVEATLWQLNVIPIPNTGEQWI</sequence>
<reference evidence="1" key="1">
    <citation type="submission" date="2021-01" db="EMBL/GenBank/DDBJ databases">
        <title>Adiantum capillus-veneris genome.</title>
        <authorList>
            <person name="Fang Y."/>
            <person name="Liao Q."/>
        </authorList>
    </citation>
    <scope>NUCLEOTIDE SEQUENCE</scope>
    <source>
        <strain evidence="1">H3</strain>
        <tissue evidence="1">Leaf</tissue>
    </source>
</reference>
<organism evidence="1 2">
    <name type="scientific">Adiantum capillus-veneris</name>
    <name type="common">Maidenhair fern</name>
    <dbReference type="NCBI Taxonomy" id="13818"/>
    <lineage>
        <taxon>Eukaryota</taxon>
        <taxon>Viridiplantae</taxon>
        <taxon>Streptophyta</taxon>
        <taxon>Embryophyta</taxon>
        <taxon>Tracheophyta</taxon>
        <taxon>Polypodiopsida</taxon>
        <taxon>Polypodiidae</taxon>
        <taxon>Polypodiales</taxon>
        <taxon>Pteridineae</taxon>
        <taxon>Pteridaceae</taxon>
        <taxon>Vittarioideae</taxon>
        <taxon>Adiantum</taxon>
    </lineage>
</organism>
<gene>
    <name evidence="1" type="ORF">GOP47_0007663</name>
</gene>
<accession>A0A9D4V1G6</accession>